<keyword evidence="4 6" id="KW-0810">Translation regulation</keyword>
<dbReference type="PANTHER" id="PTHR34984:SF1">
    <property type="entry name" value="CARBON STORAGE REGULATOR"/>
    <property type="match status" value="1"/>
</dbReference>
<evidence type="ECO:0000256" key="4">
    <source>
        <dbReference type="ARBA" id="ARBA00022845"/>
    </source>
</evidence>
<evidence type="ECO:0000313" key="8">
    <source>
        <dbReference type="Proteomes" id="UP000297597"/>
    </source>
</evidence>
<dbReference type="Gene3D" id="2.60.40.4380">
    <property type="entry name" value="Translational regulator CsrA"/>
    <property type="match status" value="1"/>
</dbReference>
<dbReference type="InterPro" id="IPR036107">
    <property type="entry name" value="CsrA_sf"/>
</dbReference>
<reference evidence="7 8" key="1">
    <citation type="journal article" date="2018" name="Environ. Microbiol.">
        <title>Novel energy conservation strategies and behaviour of Pelotomaculum schinkii driving syntrophic propionate catabolism.</title>
        <authorList>
            <person name="Hidalgo-Ahumada C.A.P."/>
            <person name="Nobu M.K."/>
            <person name="Narihiro T."/>
            <person name="Tamaki H."/>
            <person name="Liu W.T."/>
            <person name="Kamagata Y."/>
            <person name="Stams A.J.M."/>
            <person name="Imachi H."/>
            <person name="Sousa D.Z."/>
        </authorList>
    </citation>
    <scope>NUCLEOTIDE SEQUENCE [LARGE SCALE GENOMIC DNA]</scope>
    <source>
        <strain evidence="7 8">MGP</strain>
    </source>
</reference>
<dbReference type="NCBIfam" id="TIGR00202">
    <property type="entry name" value="csrA"/>
    <property type="match status" value="1"/>
</dbReference>
<dbReference type="HAMAP" id="MF_00167">
    <property type="entry name" value="CsrA"/>
    <property type="match status" value="1"/>
</dbReference>
<dbReference type="GO" id="GO:0006109">
    <property type="term" value="P:regulation of carbohydrate metabolic process"/>
    <property type="evidence" value="ECO:0007669"/>
    <property type="project" value="InterPro"/>
</dbReference>
<dbReference type="Proteomes" id="UP000297597">
    <property type="component" value="Unassembled WGS sequence"/>
</dbReference>
<keyword evidence="2 6" id="KW-0678">Repressor</keyword>
<dbReference type="EMBL" id="QFFZ01000017">
    <property type="protein sequence ID" value="TEB11171.1"/>
    <property type="molecule type" value="Genomic_DNA"/>
</dbReference>
<evidence type="ECO:0000256" key="6">
    <source>
        <dbReference type="HAMAP-Rule" id="MF_00167"/>
    </source>
</evidence>
<accession>A0A4Y7RQQ5</accession>
<dbReference type="GO" id="GO:1902208">
    <property type="term" value="P:regulation of bacterial-type flagellum assembly"/>
    <property type="evidence" value="ECO:0007669"/>
    <property type="project" value="UniProtKB-UniRule"/>
</dbReference>
<gene>
    <name evidence="6 7" type="primary">csrA</name>
    <name evidence="7" type="ORF">Pmgp_01867</name>
</gene>
<dbReference type="FunFam" id="2.60.40.4380:FF:000002">
    <property type="entry name" value="Translational regulator CsrA"/>
    <property type="match status" value="1"/>
</dbReference>
<dbReference type="GO" id="GO:0045947">
    <property type="term" value="P:negative regulation of translational initiation"/>
    <property type="evidence" value="ECO:0007669"/>
    <property type="project" value="UniProtKB-UniRule"/>
</dbReference>
<evidence type="ECO:0000256" key="5">
    <source>
        <dbReference type="ARBA" id="ARBA00022884"/>
    </source>
</evidence>
<keyword evidence="1 6" id="KW-0963">Cytoplasm</keyword>
<evidence type="ECO:0000256" key="2">
    <source>
        <dbReference type="ARBA" id="ARBA00022491"/>
    </source>
</evidence>
<keyword evidence="3 6" id="KW-1005">Bacterial flagellum biogenesis</keyword>
<comment type="similarity">
    <text evidence="6">Belongs to the CsrA/RsmA family.</text>
</comment>
<proteinExistence type="inferred from homology"/>
<keyword evidence="5 6" id="KW-0694">RNA-binding</keyword>
<dbReference type="GO" id="GO:0006402">
    <property type="term" value="P:mRNA catabolic process"/>
    <property type="evidence" value="ECO:0007669"/>
    <property type="project" value="InterPro"/>
</dbReference>
<keyword evidence="8" id="KW-1185">Reference proteome</keyword>
<dbReference type="GO" id="GO:0048027">
    <property type="term" value="F:mRNA 5'-UTR binding"/>
    <property type="evidence" value="ECO:0007669"/>
    <property type="project" value="UniProtKB-UniRule"/>
</dbReference>
<comment type="subunit">
    <text evidence="6">Homodimer; the beta-strands of each monomer intercalate to form a hydrophobic core, while the alpha-helices form wings that extend away from the core.</text>
</comment>
<name>A0A4Y7RQQ5_9FIRM</name>
<evidence type="ECO:0000256" key="1">
    <source>
        <dbReference type="ARBA" id="ARBA00022490"/>
    </source>
</evidence>
<dbReference type="OrthoDB" id="9809061at2"/>
<sequence>MLVLARKKGQSIMIGKDIKILVVEVTGETVRLGIEAPAQLEIFREEIYRDLQEENTQAITGVEEAIRLLKNCGKKDKKQC</sequence>
<comment type="caution">
    <text evidence="7">The sequence shown here is derived from an EMBL/GenBank/DDBJ whole genome shotgun (WGS) entry which is preliminary data.</text>
</comment>
<dbReference type="RefSeq" id="WP_134213716.1">
    <property type="nucleotide sequence ID" value="NZ_QFFZ01000017.1"/>
</dbReference>
<dbReference type="InterPro" id="IPR003751">
    <property type="entry name" value="CsrA"/>
</dbReference>
<comment type="subcellular location">
    <subcellularLocation>
        <location evidence="6">Cytoplasm</location>
    </subcellularLocation>
</comment>
<comment type="function">
    <text evidence="6">A translational regulator that binds mRNA to regulate translation initiation and/or mRNA stability. Usually binds in the 5'-UTR at or near the Shine-Dalgarno sequence preventing ribosome-binding, thus repressing translation. Its main target seems to be the major flagellin gene, while its function is anatagonized by FliW.</text>
</comment>
<dbReference type="PANTHER" id="PTHR34984">
    <property type="entry name" value="CARBON STORAGE REGULATOR"/>
    <property type="match status" value="1"/>
</dbReference>
<dbReference type="Pfam" id="PF02599">
    <property type="entry name" value="CsrA"/>
    <property type="match status" value="1"/>
</dbReference>
<protein>
    <recommendedName>
        <fullName evidence="6">Translational regulator CsrA</fullName>
    </recommendedName>
</protein>
<dbReference type="AlphaFoldDB" id="A0A4Y7RQQ5"/>
<dbReference type="GO" id="GO:0044781">
    <property type="term" value="P:bacterial-type flagellum organization"/>
    <property type="evidence" value="ECO:0007669"/>
    <property type="project" value="UniProtKB-KW"/>
</dbReference>
<organism evidence="7 8">
    <name type="scientific">Pelotomaculum propionicicum</name>
    <dbReference type="NCBI Taxonomy" id="258475"/>
    <lineage>
        <taxon>Bacteria</taxon>
        <taxon>Bacillati</taxon>
        <taxon>Bacillota</taxon>
        <taxon>Clostridia</taxon>
        <taxon>Eubacteriales</taxon>
        <taxon>Desulfotomaculaceae</taxon>
        <taxon>Pelotomaculum</taxon>
    </lineage>
</organism>
<dbReference type="GO" id="GO:0005829">
    <property type="term" value="C:cytosol"/>
    <property type="evidence" value="ECO:0007669"/>
    <property type="project" value="TreeGrafter"/>
</dbReference>
<dbReference type="NCBIfam" id="NF002469">
    <property type="entry name" value="PRK01712.1"/>
    <property type="match status" value="1"/>
</dbReference>
<dbReference type="SUPFAM" id="SSF117130">
    <property type="entry name" value="CsrA-like"/>
    <property type="match status" value="1"/>
</dbReference>
<evidence type="ECO:0000256" key="3">
    <source>
        <dbReference type="ARBA" id="ARBA00022795"/>
    </source>
</evidence>
<evidence type="ECO:0000313" key="7">
    <source>
        <dbReference type="EMBL" id="TEB11171.1"/>
    </source>
</evidence>